<feature type="transmembrane region" description="Helical" evidence="5">
    <location>
        <begin position="82"/>
        <end position="100"/>
    </location>
</feature>
<evidence type="ECO:0000313" key="8">
    <source>
        <dbReference type="Proteomes" id="UP000202440"/>
    </source>
</evidence>
<gene>
    <name evidence="7" type="ORF">CHH28_01025</name>
</gene>
<dbReference type="Pfam" id="PF00015">
    <property type="entry name" value="MCPsignal"/>
    <property type="match status" value="1"/>
</dbReference>
<feature type="transmembrane region" description="Helical" evidence="5">
    <location>
        <begin position="56"/>
        <end position="77"/>
    </location>
</feature>
<dbReference type="PROSITE" id="PS50111">
    <property type="entry name" value="CHEMOTAXIS_TRANSDUC_2"/>
    <property type="match status" value="1"/>
</dbReference>
<keyword evidence="5" id="KW-1133">Transmembrane helix</keyword>
<evidence type="ECO:0000256" key="4">
    <source>
        <dbReference type="PROSITE-ProRule" id="PRU00284"/>
    </source>
</evidence>
<dbReference type="InterPro" id="IPR004089">
    <property type="entry name" value="MCPsignal_dom"/>
</dbReference>
<feature type="transmembrane region" description="Helical" evidence="5">
    <location>
        <begin position="174"/>
        <end position="193"/>
    </location>
</feature>
<reference evidence="7 8" key="1">
    <citation type="submission" date="2017-07" db="EMBL/GenBank/DDBJ databases">
        <title>Annotated genome sequence of Bacterioplanes sanyensis isolated from Red Sea.</title>
        <authorList>
            <person name="Rehman Z.U."/>
        </authorList>
    </citation>
    <scope>NUCLEOTIDE SEQUENCE [LARGE SCALE GENOMIC DNA]</scope>
    <source>
        <strain evidence="7 8">NV9</strain>
    </source>
</reference>
<evidence type="ECO:0000256" key="3">
    <source>
        <dbReference type="ARBA" id="ARBA00029447"/>
    </source>
</evidence>
<accession>A0A222FG14</accession>
<dbReference type="GO" id="GO:0016020">
    <property type="term" value="C:membrane"/>
    <property type="evidence" value="ECO:0007669"/>
    <property type="project" value="UniProtKB-SubCell"/>
</dbReference>
<evidence type="ECO:0000313" key="7">
    <source>
        <dbReference type="EMBL" id="ASP37351.1"/>
    </source>
</evidence>
<dbReference type="KEGG" id="bsan:CHH28_01025"/>
<dbReference type="GO" id="GO:0006935">
    <property type="term" value="P:chemotaxis"/>
    <property type="evidence" value="ECO:0007669"/>
    <property type="project" value="UniProtKB-ARBA"/>
</dbReference>
<evidence type="ECO:0000256" key="1">
    <source>
        <dbReference type="ARBA" id="ARBA00004370"/>
    </source>
</evidence>
<dbReference type="AlphaFoldDB" id="A0A222FG14"/>
<dbReference type="FunFam" id="1.10.287.950:FF:000001">
    <property type="entry name" value="Methyl-accepting chemotaxis sensory transducer"/>
    <property type="match status" value="1"/>
</dbReference>
<keyword evidence="5" id="KW-0812">Transmembrane</keyword>
<sequence>MSDILRILFLYYNKRTEPAVRAKFDEDFVDSDRMVFGVIIAYFLIISFITSQQHGYFMLGLVGGGAILALSAITYVLYKGTLFCRVTFAIALVAMFAINVQQAHGIGEGHFLFFINFAVLSRYCDAAPVLAQVGATVVHHLSFTWCQTNDIELLNTPVYIFSWETESLGILAPLLYHVGVAVIGLAVSCYLIYQGNKRFFESSEVQVLLERVASGDLSARSLNTAGSHLLDEANQLFATINTALEKTANTAQYLSDEAEKSVRISNELSTDASNQRSQTEYVANSISQMRMATDDIAKNAEATAAEVANTVAISDRGKELSSSTQSSLEQLISEVKTATEAIDKLEDNSAKVSNIISVIRSISEQTNLLALNAAIEAARAGEQGRGFAVVADEVRVLSQKTHDSTEEISSVIETFQVNTDAAVACMKRCMDLSDQTSQNSLSASDNFASLANGIRDISDMASQIATAAEQQSNLGAEISDSSQSIRDVTERFMSESMKSQEQSQELQELSAKLNDILKRFSF</sequence>
<keyword evidence="2 4" id="KW-0807">Transducer</keyword>
<dbReference type="Proteomes" id="UP000202440">
    <property type="component" value="Chromosome"/>
</dbReference>
<dbReference type="GO" id="GO:0007165">
    <property type="term" value="P:signal transduction"/>
    <property type="evidence" value="ECO:0007669"/>
    <property type="project" value="UniProtKB-KW"/>
</dbReference>
<name>A0A222FG14_9GAMM</name>
<evidence type="ECO:0000256" key="2">
    <source>
        <dbReference type="ARBA" id="ARBA00023224"/>
    </source>
</evidence>
<comment type="subcellular location">
    <subcellularLocation>
        <location evidence="1">Membrane</location>
    </subcellularLocation>
</comment>
<proteinExistence type="inferred from homology"/>
<feature type="transmembrane region" description="Helical" evidence="5">
    <location>
        <begin position="33"/>
        <end position="50"/>
    </location>
</feature>
<dbReference type="Gene3D" id="1.10.287.950">
    <property type="entry name" value="Methyl-accepting chemotaxis protein"/>
    <property type="match status" value="1"/>
</dbReference>
<dbReference type="CDD" id="cd11386">
    <property type="entry name" value="MCP_signal"/>
    <property type="match status" value="1"/>
</dbReference>
<keyword evidence="5" id="KW-0472">Membrane</keyword>
<dbReference type="EMBL" id="CP022530">
    <property type="protein sequence ID" value="ASP37351.1"/>
    <property type="molecule type" value="Genomic_DNA"/>
</dbReference>
<keyword evidence="8" id="KW-1185">Reference proteome</keyword>
<organism evidence="7 8">
    <name type="scientific">Bacterioplanes sanyensis</name>
    <dbReference type="NCBI Taxonomy" id="1249553"/>
    <lineage>
        <taxon>Bacteria</taxon>
        <taxon>Pseudomonadati</taxon>
        <taxon>Pseudomonadota</taxon>
        <taxon>Gammaproteobacteria</taxon>
        <taxon>Oceanospirillales</taxon>
        <taxon>Oceanospirillaceae</taxon>
        <taxon>Bacterioplanes</taxon>
    </lineage>
</organism>
<protein>
    <submittedName>
        <fullName evidence="7">Chemotaxis protein</fullName>
    </submittedName>
</protein>
<evidence type="ECO:0000256" key="5">
    <source>
        <dbReference type="SAM" id="Phobius"/>
    </source>
</evidence>
<evidence type="ECO:0000259" key="6">
    <source>
        <dbReference type="PROSITE" id="PS50111"/>
    </source>
</evidence>
<dbReference type="SMART" id="SM00283">
    <property type="entry name" value="MA"/>
    <property type="match status" value="1"/>
</dbReference>
<dbReference type="PANTHER" id="PTHR32089:SF117">
    <property type="entry name" value="METHYL ACCEPTING SENSORY TRANSDUCER WITH CACHE_1 SMALL MOLECULE BINDING DOMAIN"/>
    <property type="match status" value="1"/>
</dbReference>
<feature type="domain" description="Methyl-accepting transducer" evidence="6">
    <location>
        <begin position="250"/>
        <end position="486"/>
    </location>
</feature>
<dbReference type="PANTHER" id="PTHR32089">
    <property type="entry name" value="METHYL-ACCEPTING CHEMOTAXIS PROTEIN MCPB"/>
    <property type="match status" value="1"/>
</dbReference>
<comment type="similarity">
    <text evidence="3">Belongs to the methyl-accepting chemotaxis (MCP) protein family.</text>
</comment>
<dbReference type="SUPFAM" id="SSF58104">
    <property type="entry name" value="Methyl-accepting chemotaxis protein (MCP) signaling domain"/>
    <property type="match status" value="1"/>
</dbReference>